<reference evidence="1" key="1">
    <citation type="submission" date="2022-11" db="EMBL/GenBank/DDBJ databases">
        <title>Centuries of genome instability and evolution in soft-shell clam transmissible cancer (bioRxiv).</title>
        <authorList>
            <person name="Hart S.F.M."/>
            <person name="Yonemitsu M.A."/>
            <person name="Giersch R.M."/>
            <person name="Beal B.F."/>
            <person name="Arriagada G."/>
            <person name="Davis B.W."/>
            <person name="Ostrander E.A."/>
            <person name="Goff S.P."/>
            <person name="Metzger M.J."/>
        </authorList>
    </citation>
    <scope>NUCLEOTIDE SEQUENCE</scope>
    <source>
        <strain evidence="1">MELC-2E11</strain>
        <tissue evidence="1">Siphon/mantle</tissue>
    </source>
</reference>
<evidence type="ECO:0000313" key="2">
    <source>
        <dbReference type="Proteomes" id="UP001164746"/>
    </source>
</evidence>
<dbReference type="EMBL" id="CP111015">
    <property type="protein sequence ID" value="WAR02182.1"/>
    <property type="molecule type" value="Genomic_DNA"/>
</dbReference>
<organism evidence="1 2">
    <name type="scientific">Mya arenaria</name>
    <name type="common">Soft-shell clam</name>
    <dbReference type="NCBI Taxonomy" id="6604"/>
    <lineage>
        <taxon>Eukaryota</taxon>
        <taxon>Metazoa</taxon>
        <taxon>Spiralia</taxon>
        <taxon>Lophotrochozoa</taxon>
        <taxon>Mollusca</taxon>
        <taxon>Bivalvia</taxon>
        <taxon>Autobranchia</taxon>
        <taxon>Heteroconchia</taxon>
        <taxon>Euheterodonta</taxon>
        <taxon>Imparidentia</taxon>
        <taxon>Neoheterodontei</taxon>
        <taxon>Myida</taxon>
        <taxon>Myoidea</taxon>
        <taxon>Myidae</taxon>
        <taxon>Mya</taxon>
    </lineage>
</organism>
<gene>
    <name evidence="1" type="ORF">MAR_008740</name>
</gene>
<name>A0ABY7DWT3_MYAAR</name>
<evidence type="ECO:0000313" key="1">
    <source>
        <dbReference type="EMBL" id="WAR02182.1"/>
    </source>
</evidence>
<dbReference type="SUPFAM" id="SSF48613">
    <property type="entry name" value="Heme oxygenase-like"/>
    <property type="match status" value="1"/>
</dbReference>
<accession>A0ABY7DWT3</accession>
<proteinExistence type="predicted"/>
<protein>
    <submittedName>
        <fullName evidence="1">Uncharacterized protein</fullName>
    </submittedName>
</protein>
<sequence>MGKFAATTEALKEISVCDAGITRRSPRSSTYLVYLLEDSEYMRTPVGHQSEETHLSEYLWQQTTLYQQQTLKSRFVQEISNASLNPVDFEAFRTWHIEDASGVKLGKECADYVNHERDVALTMPSIYTIVSMIPCAKENFDPNNHGSDKYETMLNNAAAQGHIDKSQALKVYMNSMIGEVEFFNKAFRTWHVEDASGVKLGIESAAYVYPERNVALTMASICTIVFMYYEEAFRTWHIGDASGVKLGKECADYVNHERNVALTMPSIYTIVSMIPCAKRCDRHSRPEDTYYEDAFRTWHIEYVSGVKLGKNCADYVNHEHDTALTKPSIVYMMPCATLWPWLRKQIKGRYN</sequence>
<dbReference type="InterPro" id="IPR016084">
    <property type="entry name" value="Haem_Oase-like_multi-hlx"/>
</dbReference>
<dbReference type="Gene3D" id="1.20.910.10">
    <property type="entry name" value="Heme oxygenase-like"/>
    <property type="match status" value="3"/>
</dbReference>
<dbReference type="Proteomes" id="UP001164746">
    <property type="component" value="Chromosome 4"/>
</dbReference>
<keyword evidence="2" id="KW-1185">Reference proteome</keyword>